<keyword evidence="6 11" id="KW-0472">Membrane</keyword>
<dbReference type="GO" id="GO:0006955">
    <property type="term" value="P:immune response"/>
    <property type="evidence" value="ECO:0007669"/>
    <property type="project" value="TreeGrafter"/>
</dbReference>
<reference evidence="13" key="1">
    <citation type="submission" date="2019-06" db="EMBL/GenBank/DDBJ databases">
        <authorList>
            <consortium name="Wellcome Sanger Institute Data Sharing"/>
        </authorList>
    </citation>
    <scope>NUCLEOTIDE SEQUENCE [LARGE SCALE GENOMIC DNA]</scope>
</reference>
<comment type="subcellular location">
    <subcellularLocation>
        <location evidence="1">Cell membrane</location>
        <topology evidence="1">Multi-pass membrane protein</topology>
    </subcellularLocation>
</comment>
<evidence type="ECO:0000256" key="4">
    <source>
        <dbReference type="ARBA" id="ARBA00022989"/>
    </source>
</evidence>
<dbReference type="GO" id="GO:0060326">
    <property type="term" value="P:cell chemotaxis"/>
    <property type="evidence" value="ECO:0007669"/>
    <property type="project" value="TreeGrafter"/>
</dbReference>
<keyword evidence="3 10" id="KW-0812">Transmembrane</keyword>
<feature type="transmembrane region" description="Helical" evidence="11">
    <location>
        <begin position="67"/>
        <end position="89"/>
    </location>
</feature>
<protein>
    <submittedName>
        <fullName evidence="13">X-C motif chemokine receptor 1</fullName>
    </submittedName>
</protein>
<dbReference type="SUPFAM" id="SSF81321">
    <property type="entry name" value="Family A G protein-coupled receptor-like"/>
    <property type="match status" value="1"/>
</dbReference>
<keyword evidence="2" id="KW-1003">Cell membrane</keyword>
<dbReference type="PANTHER" id="PTHR10489">
    <property type="entry name" value="CELL ADHESION MOLECULE"/>
    <property type="match status" value="1"/>
</dbReference>
<comment type="similarity">
    <text evidence="10">Belongs to the G-protein coupled receptor 1 family.</text>
</comment>
<dbReference type="AlphaFoldDB" id="A0A667Y6B1"/>
<dbReference type="InterPro" id="IPR017452">
    <property type="entry name" value="GPCR_Rhodpsn_7TM"/>
</dbReference>
<dbReference type="GO" id="GO:0016493">
    <property type="term" value="F:C-C chemokine receptor activity"/>
    <property type="evidence" value="ECO:0007669"/>
    <property type="project" value="TreeGrafter"/>
</dbReference>
<evidence type="ECO:0000256" key="3">
    <source>
        <dbReference type="ARBA" id="ARBA00022692"/>
    </source>
</evidence>
<dbReference type="InterPro" id="IPR000355">
    <property type="entry name" value="Chemokine_rcpt"/>
</dbReference>
<keyword evidence="4 11" id="KW-1133">Transmembrane helix</keyword>
<dbReference type="GO" id="GO:0009897">
    <property type="term" value="C:external side of plasma membrane"/>
    <property type="evidence" value="ECO:0007669"/>
    <property type="project" value="TreeGrafter"/>
</dbReference>
<dbReference type="PROSITE" id="PS00237">
    <property type="entry name" value="G_PROTEIN_RECEP_F1_1"/>
    <property type="match status" value="1"/>
</dbReference>
<keyword evidence="7" id="KW-1015">Disulfide bond</keyword>
<feature type="transmembrane region" description="Helical" evidence="11">
    <location>
        <begin position="101"/>
        <end position="119"/>
    </location>
</feature>
<feature type="domain" description="G-protein coupled receptors family 1 profile" evidence="12">
    <location>
        <begin position="45"/>
        <end position="294"/>
    </location>
</feature>
<evidence type="ECO:0000256" key="5">
    <source>
        <dbReference type="ARBA" id="ARBA00023040"/>
    </source>
</evidence>
<keyword evidence="14" id="KW-1185">Reference proteome</keyword>
<organism evidence="13 14">
    <name type="scientific">Myripristis murdjan</name>
    <name type="common">pinecone soldierfish</name>
    <dbReference type="NCBI Taxonomy" id="586833"/>
    <lineage>
        <taxon>Eukaryota</taxon>
        <taxon>Metazoa</taxon>
        <taxon>Chordata</taxon>
        <taxon>Craniata</taxon>
        <taxon>Vertebrata</taxon>
        <taxon>Euteleostomi</taxon>
        <taxon>Actinopterygii</taxon>
        <taxon>Neopterygii</taxon>
        <taxon>Teleostei</taxon>
        <taxon>Neoteleostei</taxon>
        <taxon>Acanthomorphata</taxon>
        <taxon>Holocentriformes</taxon>
        <taxon>Holocentridae</taxon>
        <taxon>Myripristis</taxon>
    </lineage>
</organism>
<dbReference type="PRINTS" id="PR00237">
    <property type="entry name" value="GPCRRHODOPSN"/>
</dbReference>
<feature type="transmembrane region" description="Helical" evidence="11">
    <location>
        <begin position="231"/>
        <end position="254"/>
    </location>
</feature>
<dbReference type="PRINTS" id="PR00657">
    <property type="entry name" value="CCCHEMOKINER"/>
</dbReference>
<feature type="transmembrane region" description="Helical" evidence="11">
    <location>
        <begin position="274"/>
        <end position="297"/>
    </location>
</feature>
<evidence type="ECO:0000256" key="2">
    <source>
        <dbReference type="ARBA" id="ARBA00022475"/>
    </source>
</evidence>
<dbReference type="GO" id="GO:0019722">
    <property type="term" value="P:calcium-mediated signaling"/>
    <property type="evidence" value="ECO:0007669"/>
    <property type="project" value="TreeGrafter"/>
</dbReference>
<dbReference type="PROSITE" id="PS50262">
    <property type="entry name" value="G_PROTEIN_RECEP_F1_2"/>
    <property type="match status" value="1"/>
</dbReference>
<evidence type="ECO:0000256" key="10">
    <source>
        <dbReference type="RuleBase" id="RU000688"/>
    </source>
</evidence>
<evidence type="ECO:0000313" key="14">
    <source>
        <dbReference type="Proteomes" id="UP000472263"/>
    </source>
</evidence>
<evidence type="ECO:0000256" key="7">
    <source>
        <dbReference type="ARBA" id="ARBA00023157"/>
    </source>
</evidence>
<feature type="transmembrane region" description="Helical" evidence="11">
    <location>
        <begin position="29"/>
        <end position="55"/>
    </location>
</feature>
<dbReference type="InterPro" id="IPR050119">
    <property type="entry name" value="CCR1-9-like"/>
</dbReference>
<evidence type="ECO:0000256" key="11">
    <source>
        <dbReference type="SAM" id="Phobius"/>
    </source>
</evidence>
<keyword evidence="5 10" id="KW-0297">G-protein coupled receptor</keyword>
<feature type="transmembrane region" description="Helical" evidence="11">
    <location>
        <begin position="193"/>
        <end position="211"/>
    </location>
</feature>
<dbReference type="PANTHER" id="PTHR10489:SF730">
    <property type="entry name" value="CHEMOKINE XC RECEPTOR 1"/>
    <property type="match status" value="1"/>
</dbReference>
<proteinExistence type="inferred from homology"/>
<name>A0A667Y6B1_9TELE</name>
<evidence type="ECO:0000256" key="1">
    <source>
        <dbReference type="ARBA" id="ARBA00004651"/>
    </source>
</evidence>
<dbReference type="FunFam" id="1.20.1070.10:FF:000130">
    <property type="entry name" value="Chemokine (C-C motif) receptor 2"/>
    <property type="match status" value="1"/>
</dbReference>
<dbReference type="GO" id="GO:0019957">
    <property type="term" value="F:C-C chemokine binding"/>
    <property type="evidence" value="ECO:0007669"/>
    <property type="project" value="TreeGrafter"/>
</dbReference>
<keyword evidence="9 10" id="KW-0807">Transducer</keyword>
<evidence type="ECO:0000259" key="12">
    <source>
        <dbReference type="PROSITE" id="PS50262"/>
    </source>
</evidence>
<keyword evidence="8 10" id="KW-0675">Receptor</keyword>
<sequence>MSDSVTYIYDWEYEDEPCDKGKVVKFSSIAIPVFFSVVIVLSLTGNILVLVILALYENLKSLTNVFILNLAISDLLFTAGLPFWAVYHIWGWILGDVLCKIVAFIFFTGFYSSILFLTIMTIHRYLAVVHPISELGSQRLSYGVIISVVLWMMSIGAAMPSLLYSSIAEIHHKDKESCGCEYKDLWWKKFSTYQQNSFFLIAFAVMTFCYVRILGRIVRTRSHMRNRTVKLIFCIVALFFLGWIPYNVTIFLQLLAAHLLPPFNGCEAAIRLDYAFAVSRLIAFSHCCLNPVFYAFVGVKFRSHLKSVLHRMFSRQSPVEENTVRMTNIHSNGSLY</sequence>
<dbReference type="Ensembl" id="ENSMMDT00005023666.1">
    <property type="protein sequence ID" value="ENSMMDP00005023162.1"/>
    <property type="gene ID" value="ENSMMDG00005011179.1"/>
</dbReference>
<accession>A0A667Y6B1</accession>
<evidence type="ECO:0000256" key="9">
    <source>
        <dbReference type="ARBA" id="ARBA00023224"/>
    </source>
</evidence>
<dbReference type="Proteomes" id="UP000472263">
    <property type="component" value="Chromosome 4"/>
</dbReference>
<evidence type="ECO:0000256" key="8">
    <source>
        <dbReference type="ARBA" id="ARBA00023170"/>
    </source>
</evidence>
<dbReference type="GeneTree" id="ENSGT01110000267168"/>
<reference evidence="13" key="2">
    <citation type="submission" date="2025-08" db="UniProtKB">
        <authorList>
            <consortium name="Ensembl"/>
        </authorList>
    </citation>
    <scope>IDENTIFICATION</scope>
</reference>
<evidence type="ECO:0000256" key="6">
    <source>
        <dbReference type="ARBA" id="ARBA00023136"/>
    </source>
</evidence>
<dbReference type="InParanoid" id="A0A667Y6B1"/>
<dbReference type="Gene3D" id="1.20.1070.10">
    <property type="entry name" value="Rhodopsin 7-helix transmembrane proteins"/>
    <property type="match status" value="1"/>
</dbReference>
<feature type="transmembrane region" description="Helical" evidence="11">
    <location>
        <begin position="140"/>
        <end position="159"/>
    </location>
</feature>
<gene>
    <name evidence="13" type="primary">XCR1</name>
</gene>
<dbReference type="GO" id="GO:0007204">
    <property type="term" value="P:positive regulation of cytosolic calcium ion concentration"/>
    <property type="evidence" value="ECO:0007669"/>
    <property type="project" value="TreeGrafter"/>
</dbReference>
<evidence type="ECO:0000313" key="13">
    <source>
        <dbReference type="Ensembl" id="ENSMMDP00005023162.1"/>
    </source>
</evidence>
<dbReference type="InterPro" id="IPR000276">
    <property type="entry name" value="GPCR_Rhodpsn"/>
</dbReference>
<reference evidence="13" key="3">
    <citation type="submission" date="2025-09" db="UniProtKB">
        <authorList>
            <consortium name="Ensembl"/>
        </authorList>
    </citation>
    <scope>IDENTIFICATION</scope>
</reference>
<dbReference type="Pfam" id="PF00001">
    <property type="entry name" value="7tm_1"/>
    <property type="match status" value="1"/>
</dbReference>